<accession>A0A0F9K785</accession>
<gene>
    <name evidence="1" type="ORF">LCGC14_1737970</name>
</gene>
<evidence type="ECO:0000313" key="1">
    <source>
        <dbReference type="EMBL" id="KKM07043.1"/>
    </source>
</evidence>
<dbReference type="AlphaFoldDB" id="A0A0F9K785"/>
<sequence length="74" mass="8508">MEYSWQFDPLEPDKPVELTCAGIVIATTTLNNAQELATKLNAYEDTYEALKDILTRLPEFRRNGEKVMIFRLNG</sequence>
<reference evidence="1" key="1">
    <citation type="journal article" date="2015" name="Nature">
        <title>Complex archaea that bridge the gap between prokaryotes and eukaryotes.</title>
        <authorList>
            <person name="Spang A."/>
            <person name="Saw J.H."/>
            <person name="Jorgensen S.L."/>
            <person name="Zaremba-Niedzwiedzka K."/>
            <person name="Martijn J."/>
            <person name="Lind A.E."/>
            <person name="van Eijk R."/>
            <person name="Schleper C."/>
            <person name="Guy L."/>
            <person name="Ettema T.J."/>
        </authorList>
    </citation>
    <scope>NUCLEOTIDE SEQUENCE</scope>
</reference>
<comment type="caution">
    <text evidence="1">The sequence shown here is derived from an EMBL/GenBank/DDBJ whole genome shotgun (WGS) entry which is preliminary data.</text>
</comment>
<organism evidence="1">
    <name type="scientific">marine sediment metagenome</name>
    <dbReference type="NCBI Taxonomy" id="412755"/>
    <lineage>
        <taxon>unclassified sequences</taxon>
        <taxon>metagenomes</taxon>
        <taxon>ecological metagenomes</taxon>
    </lineage>
</organism>
<protein>
    <submittedName>
        <fullName evidence="1">Uncharacterized protein</fullName>
    </submittedName>
</protein>
<dbReference type="EMBL" id="LAZR01015860">
    <property type="protein sequence ID" value="KKM07043.1"/>
    <property type="molecule type" value="Genomic_DNA"/>
</dbReference>
<proteinExistence type="predicted"/>
<name>A0A0F9K785_9ZZZZ</name>